<evidence type="ECO:0000256" key="6">
    <source>
        <dbReference type="ARBA" id="ARBA00005159"/>
    </source>
</evidence>
<evidence type="ECO:0000256" key="17">
    <source>
        <dbReference type="ARBA" id="ARBA00030571"/>
    </source>
</evidence>
<evidence type="ECO:0000256" key="12">
    <source>
        <dbReference type="ARBA" id="ARBA00022741"/>
    </source>
</evidence>
<keyword evidence="14" id="KW-0067">ATP-binding</keyword>
<comment type="pathway">
    <text evidence="6">Cofactor biosynthesis; adenosylcobalamin biosynthesis; adenosylcobalamin from cob(II)yrinate a,c-diamide: step 5/7.</text>
</comment>
<evidence type="ECO:0000256" key="2">
    <source>
        <dbReference type="ARBA" id="ARBA00000711"/>
    </source>
</evidence>
<evidence type="ECO:0000256" key="18">
    <source>
        <dbReference type="PIRSR" id="PIRSR006135-1"/>
    </source>
</evidence>
<comment type="catalytic activity">
    <reaction evidence="2">
        <text>adenosylcob(III)inamide phosphate + GTP + H(+) = adenosylcob(III)inamide-GDP + diphosphate</text>
        <dbReference type="Rhea" id="RHEA:22712"/>
        <dbReference type="ChEBI" id="CHEBI:15378"/>
        <dbReference type="ChEBI" id="CHEBI:33019"/>
        <dbReference type="ChEBI" id="CHEBI:37565"/>
        <dbReference type="ChEBI" id="CHEBI:58502"/>
        <dbReference type="ChEBI" id="CHEBI:60487"/>
        <dbReference type="EC" id="2.7.7.62"/>
    </reaction>
</comment>
<evidence type="ECO:0000256" key="13">
    <source>
        <dbReference type="ARBA" id="ARBA00022777"/>
    </source>
</evidence>
<keyword evidence="10" id="KW-0169">Cobalamin biosynthesis</keyword>
<dbReference type="EC" id="2.7.1.156" evidence="8"/>
<proteinExistence type="inferred from homology"/>
<accession>A0A7T7XJK3</accession>
<dbReference type="AlphaFoldDB" id="A0A7T7XJK3"/>
<dbReference type="Proteomes" id="UP000595917">
    <property type="component" value="Chromosome"/>
</dbReference>
<dbReference type="KEGG" id="bhc:JFL75_10965"/>
<evidence type="ECO:0000256" key="10">
    <source>
        <dbReference type="ARBA" id="ARBA00022573"/>
    </source>
</evidence>
<dbReference type="CDD" id="cd00544">
    <property type="entry name" value="CobU"/>
    <property type="match status" value="1"/>
</dbReference>
<dbReference type="GO" id="GO:0005525">
    <property type="term" value="F:GTP binding"/>
    <property type="evidence" value="ECO:0007669"/>
    <property type="project" value="UniProtKB-KW"/>
</dbReference>
<gene>
    <name evidence="20" type="ORF">JFL75_10965</name>
</gene>
<evidence type="ECO:0000256" key="1">
    <source>
        <dbReference type="ARBA" id="ARBA00000312"/>
    </source>
</evidence>
<dbReference type="Pfam" id="PF02283">
    <property type="entry name" value="CobU"/>
    <property type="match status" value="1"/>
</dbReference>
<dbReference type="GO" id="GO:0005524">
    <property type="term" value="F:ATP binding"/>
    <property type="evidence" value="ECO:0007669"/>
    <property type="project" value="UniProtKB-KW"/>
</dbReference>
<dbReference type="GO" id="GO:0008820">
    <property type="term" value="F:cobinamide phosphate guanylyltransferase activity"/>
    <property type="evidence" value="ECO:0007669"/>
    <property type="project" value="UniProtKB-EC"/>
</dbReference>
<evidence type="ECO:0000256" key="16">
    <source>
        <dbReference type="ARBA" id="ARBA00029570"/>
    </source>
</evidence>
<feature type="binding site" evidence="19">
    <location>
        <position position="85"/>
    </location>
    <ligand>
        <name>GTP</name>
        <dbReference type="ChEBI" id="CHEBI:37565"/>
    </ligand>
</feature>
<evidence type="ECO:0000256" key="3">
    <source>
        <dbReference type="ARBA" id="ARBA00001522"/>
    </source>
</evidence>
<comment type="function">
    <text evidence="4">Catalyzes ATP-dependent phosphorylation of adenosylcobinamide and addition of GMP to adenosylcobinamide phosphate.</text>
</comment>
<feature type="active site" description="GMP-histidine intermediate" evidence="18">
    <location>
        <position position="49"/>
    </location>
</feature>
<protein>
    <recommendedName>
        <fullName evidence="16">Adenosylcobinamide kinase</fullName>
        <ecNumber evidence="8">2.7.1.156</ecNumber>
        <ecNumber evidence="9">2.7.7.62</ecNumber>
    </recommendedName>
    <alternativeName>
        <fullName evidence="17">Adenosylcobinamide-phosphate guanylyltransferase</fullName>
    </alternativeName>
</protein>
<evidence type="ECO:0000256" key="15">
    <source>
        <dbReference type="ARBA" id="ARBA00023134"/>
    </source>
</evidence>
<comment type="catalytic activity">
    <reaction evidence="3">
        <text>adenosylcob(III)inamide + GTP = adenosylcob(III)inamide phosphate + GDP + H(+)</text>
        <dbReference type="Rhea" id="RHEA:15765"/>
        <dbReference type="ChEBI" id="CHEBI:2480"/>
        <dbReference type="ChEBI" id="CHEBI:15378"/>
        <dbReference type="ChEBI" id="CHEBI:37565"/>
        <dbReference type="ChEBI" id="CHEBI:58189"/>
        <dbReference type="ChEBI" id="CHEBI:58502"/>
        <dbReference type="EC" id="2.7.1.156"/>
    </reaction>
</comment>
<evidence type="ECO:0000313" key="21">
    <source>
        <dbReference type="Proteomes" id="UP000595917"/>
    </source>
</evidence>
<reference evidence="20" key="1">
    <citation type="submission" date="2021-01" db="EMBL/GenBank/DDBJ databases">
        <title>Description of Breznakiella homolactica.</title>
        <authorList>
            <person name="Song Y."/>
            <person name="Brune A."/>
        </authorList>
    </citation>
    <scope>NUCLEOTIDE SEQUENCE</scope>
    <source>
        <strain evidence="20">RmG30</strain>
    </source>
</reference>
<sequence length="169" mass="18944">MRVLITGGVKSGKSSRALGLALENFSPPRYFIATAEKTDAEMEQRIARHRGERRGPDGNDLFVTLEEPVDLPGAIARAGNMILVDCIPMWINNLMYYKKTDLFPGFLEKITAAMPENIIFVTNETGLGNIPFDETTRQYNLLLAEANRELARMVHRVEFMVCGIPLTVK</sequence>
<evidence type="ECO:0000256" key="5">
    <source>
        <dbReference type="ARBA" id="ARBA00004692"/>
    </source>
</evidence>
<name>A0A7T7XJK3_9SPIR</name>
<organism evidence="20 21">
    <name type="scientific">Breznakiella homolactica</name>
    <dbReference type="NCBI Taxonomy" id="2798577"/>
    <lineage>
        <taxon>Bacteria</taxon>
        <taxon>Pseudomonadati</taxon>
        <taxon>Spirochaetota</taxon>
        <taxon>Spirochaetia</taxon>
        <taxon>Spirochaetales</taxon>
        <taxon>Breznakiellaceae</taxon>
        <taxon>Breznakiella</taxon>
    </lineage>
</organism>
<evidence type="ECO:0000256" key="9">
    <source>
        <dbReference type="ARBA" id="ARBA00012523"/>
    </source>
</evidence>
<keyword evidence="15 19" id="KW-0342">GTP-binding</keyword>
<evidence type="ECO:0000256" key="11">
    <source>
        <dbReference type="ARBA" id="ARBA00022679"/>
    </source>
</evidence>
<feature type="binding site" evidence="19">
    <location>
        <begin position="33"/>
        <end position="35"/>
    </location>
    <ligand>
        <name>GTP</name>
        <dbReference type="ChEBI" id="CHEBI:37565"/>
    </ligand>
</feature>
<dbReference type="EMBL" id="CP067089">
    <property type="protein sequence ID" value="QQO07480.1"/>
    <property type="molecule type" value="Genomic_DNA"/>
</dbReference>
<keyword evidence="21" id="KW-1185">Reference proteome</keyword>
<dbReference type="RefSeq" id="WP_215624785.1">
    <property type="nucleotide sequence ID" value="NZ_CP067089.2"/>
</dbReference>
<comment type="pathway">
    <text evidence="5">Cofactor biosynthesis; adenosylcobalamin biosynthesis; adenosylcobalamin from cob(II)yrinate a,c-diamide: step 6/7.</text>
</comment>
<dbReference type="Gene3D" id="3.40.50.300">
    <property type="entry name" value="P-loop containing nucleotide triphosphate hydrolases"/>
    <property type="match status" value="1"/>
</dbReference>
<dbReference type="InterPro" id="IPR003203">
    <property type="entry name" value="CobU/CobP"/>
</dbReference>
<evidence type="ECO:0000256" key="7">
    <source>
        <dbReference type="ARBA" id="ARBA00007490"/>
    </source>
</evidence>
<dbReference type="InterPro" id="IPR027417">
    <property type="entry name" value="P-loop_NTPase"/>
</dbReference>
<dbReference type="EC" id="2.7.7.62" evidence="9"/>
<dbReference type="GO" id="GO:0043752">
    <property type="term" value="F:adenosylcobinamide kinase activity"/>
    <property type="evidence" value="ECO:0007669"/>
    <property type="project" value="UniProtKB-EC"/>
</dbReference>
<dbReference type="GO" id="GO:0009236">
    <property type="term" value="P:cobalamin biosynthetic process"/>
    <property type="evidence" value="ECO:0007669"/>
    <property type="project" value="UniProtKB-UniPathway"/>
</dbReference>
<keyword evidence="20" id="KW-0548">Nucleotidyltransferase</keyword>
<feature type="binding site" evidence="19">
    <location>
        <position position="66"/>
    </location>
    <ligand>
        <name>GTP</name>
        <dbReference type="ChEBI" id="CHEBI:37565"/>
    </ligand>
</feature>
<evidence type="ECO:0000313" key="20">
    <source>
        <dbReference type="EMBL" id="QQO07480.1"/>
    </source>
</evidence>
<keyword evidence="12 19" id="KW-0547">Nucleotide-binding</keyword>
<evidence type="ECO:0000256" key="14">
    <source>
        <dbReference type="ARBA" id="ARBA00022840"/>
    </source>
</evidence>
<keyword evidence="11" id="KW-0808">Transferase</keyword>
<feature type="binding site" evidence="19">
    <location>
        <begin position="50"/>
        <end position="53"/>
    </location>
    <ligand>
        <name>GTP</name>
        <dbReference type="ChEBI" id="CHEBI:37565"/>
    </ligand>
</feature>
<evidence type="ECO:0000256" key="8">
    <source>
        <dbReference type="ARBA" id="ARBA00012016"/>
    </source>
</evidence>
<evidence type="ECO:0000256" key="4">
    <source>
        <dbReference type="ARBA" id="ARBA00003889"/>
    </source>
</evidence>
<keyword evidence="13 20" id="KW-0418">Kinase</keyword>
<dbReference type="PIRSF" id="PIRSF006135">
    <property type="entry name" value="CobU"/>
    <property type="match status" value="1"/>
</dbReference>
<comment type="similarity">
    <text evidence="7">Belongs to the CobU/CobP family.</text>
</comment>
<dbReference type="UniPathway" id="UPA00148">
    <property type="reaction ID" value="UER00236"/>
</dbReference>
<dbReference type="PANTHER" id="PTHR34848:SF1">
    <property type="entry name" value="BIFUNCTIONAL ADENOSYLCOBALAMIN BIOSYNTHESIS PROTEIN COBU"/>
    <property type="match status" value="1"/>
</dbReference>
<dbReference type="SUPFAM" id="SSF52540">
    <property type="entry name" value="P-loop containing nucleoside triphosphate hydrolases"/>
    <property type="match status" value="1"/>
</dbReference>
<dbReference type="PANTHER" id="PTHR34848">
    <property type="match status" value="1"/>
</dbReference>
<evidence type="ECO:0000256" key="19">
    <source>
        <dbReference type="PIRSR" id="PIRSR006135-2"/>
    </source>
</evidence>
<feature type="binding site" evidence="19">
    <location>
        <begin position="7"/>
        <end position="14"/>
    </location>
    <ligand>
        <name>GTP</name>
        <dbReference type="ChEBI" id="CHEBI:37565"/>
    </ligand>
</feature>
<comment type="catalytic activity">
    <reaction evidence="1">
        <text>adenosylcob(III)inamide + ATP = adenosylcob(III)inamide phosphate + ADP + H(+)</text>
        <dbReference type="Rhea" id="RHEA:15769"/>
        <dbReference type="ChEBI" id="CHEBI:2480"/>
        <dbReference type="ChEBI" id="CHEBI:15378"/>
        <dbReference type="ChEBI" id="CHEBI:30616"/>
        <dbReference type="ChEBI" id="CHEBI:58502"/>
        <dbReference type="ChEBI" id="CHEBI:456216"/>
        <dbReference type="EC" id="2.7.1.156"/>
    </reaction>
</comment>